<dbReference type="AlphaFoldDB" id="A0AAW1B811"/>
<feature type="region of interest" description="Disordered" evidence="7">
    <location>
        <begin position="119"/>
        <end position="153"/>
    </location>
</feature>
<dbReference type="Pfam" id="PF00229">
    <property type="entry name" value="TNF"/>
    <property type="match status" value="1"/>
</dbReference>
<evidence type="ECO:0000256" key="3">
    <source>
        <dbReference type="ARBA" id="ARBA00022514"/>
    </source>
</evidence>
<dbReference type="Proteomes" id="UP001474421">
    <property type="component" value="Unassembled WGS sequence"/>
</dbReference>
<dbReference type="GO" id="GO:0005615">
    <property type="term" value="C:extracellular space"/>
    <property type="evidence" value="ECO:0007669"/>
    <property type="project" value="UniProtKB-KW"/>
</dbReference>
<name>A0AAW1B811_CROAD</name>
<protein>
    <submittedName>
        <fullName evidence="9">Tumor necrosis factor ligand superfamily member 12-like</fullName>
    </submittedName>
</protein>
<organism evidence="9 10">
    <name type="scientific">Crotalus adamanteus</name>
    <name type="common">Eastern diamondback rattlesnake</name>
    <dbReference type="NCBI Taxonomy" id="8729"/>
    <lineage>
        <taxon>Eukaryota</taxon>
        <taxon>Metazoa</taxon>
        <taxon>Chordata</taxon>
        <taxon>Craniata</taxon>
        <taxon>Vertebrata</taxon>
        <taxon>Euteleostomi</taxon>
        <taxon>Lepidosauria</taxon>
        <taxon>Squamata</taxon>
        <taxon>Bifurcata</taxon>
        <taxon>Unidentata</taxon>
        <taxon>Episquamata</taxon>
        <taxon>Toxicofera</taxon>
        <taxon>Serpentes</taxon>
        <taxon>Colubroidea</taxon>
        <taxon>Viperidae</taxon>
        <taxon>Crotalinae</taxon>
        <taxon>Crotalus</taxon>
    </lineage>
</organism>
<evidence type="ECO:0000256" key="1">
    <source>
        <dbReference type="ARBA" id="ARBA00004613"/>
    </source>
</evidence>
<dbReference type="GO" id="GO:0005164">
    <property type="term" value="F:tumor necrosis factor receptor binding"/>
    <property type="evidence" value="ECO:0007669"/>
    <property type="project" value="InterPro"/>
</dbReference>
<feature type="region of interest" description="Disordered" evidence="7">
    <location>
        <begin position="1"/>
        <end position="58"/>
    </location>
</feature>
<dbReference type="EMBL" id="JAOTOJ010000008">
    <property type="protein sequence ID" value="KAK9398338.1"/>
    <property type="molecule type" value="Genomic_DNA"/>
</dbReference>
<evidence type="ECO:0000313" key="9">
    <source>
        <dbReference type="EMBL" id="KAK9398338.1"/>
    </source>
</evidence>
<evidence type="ECO:0000256" key="7">
    <source>
        <dbReference type="SAM" id="MobiDB-lite"/>
    </source>
</evidence>
<dbReference type="InterPro" id="IPR051748">
    <property type="entry name" value="TNF_Ligand_Superfamily"/>
</dbReference>
<dbReference type="InterPro" id="IPR008983">
    <property type="entry name" value="Tumour_necrosis_fac-like_dom"/>
</dbReference>
<dbReference type="SMART" id="SM00207">
    <property type="entry name" value="TNF"/>
    <property type="match status" value="1"/>
</dbReference>
<keyword evidence="4" id="KW-0964">Secreted</keyword>
<dbReference type="InterPro" id="IPR006052">
    <property type="entry name" value="TNF_dom"/>
</dbReference>
<evidence type="ECO:0000313" key="10">
    <source>
        <dbReference type="Proteomes" id="UP001474421"/>
    </source>
</evidence>
<keyword evidence="3" id="KW-0202">Cytokine</keyword>
<evidence type="ECO:0000256" key="2">
    <source>
        <dbReference type="ARBA" id="ARBA00008670"/>
    </source>
</evidence>
<feature type="region of interest" description="Disordered" evidence="7">
    <location>
        <begin position="382"/>
        <end position="408"/>
    </location>
</feature>
<dbReference type="Gene3D" id="2.60.120.40">
    <property type="match status" value="1"/>
</dbReference>
<dbReference type="SUPFAM" id="SSF49842">
    <property type="entry name" value="TNF-like"/>
    <property type="match status" value="1"/>
</dbReference>
<dbReference type="GO" id="GO:0006955">
    <property type="term" value="P:immune response"/>
    <property type="evidence" value="ECO:0007669"/>
    <property type="project" value="InterPro"/>
</dbReference>
<evidence type="ECO:0000256" key="5">
    <source>
        <dbReference type="ARBA" id="ARBA00023157"/>
    </source>
</evidence>
<dbReference type="GO" id="GO:0016020">
    <property type="term" value="C:membrane"/>
    <property type="evidence" value="ECO:0007669"/>
    <property type="project" value="InterPro"/>
</dbReference>
<gene>
    <name evidence="9" type="ORF">NXF25_021699</name>
</gene>
<feature type="region of interest" description="Disordered" evidence="7">
    <location>
        <begin position="251"/>
        <end position="309"/>
    </location>
</feature>
<evidence type="ECO:0000259" key="8">
    <source>
        <dbReference type="PROSITE" id="PS50049"/>
    </source>
</evidence>
<feature type="domain" description="THD" evidence="8">
    <location>
        <begin position="513"/>
        <end position="654"/>
    </location>
</feature>
<comment type="caution">
    <text evidence="9">The sequence shown here is derived from an EMBL/GenBank/DDBJ whole genome shotgun (WGS) entry which is preliminary data.</text>
</comment>
<keyword evidence="10" id="KW-1185">Reference proteome</keyword>
<dbReference type="PANTHER" id="PTHR15151:SF20">
    <property type="entry name" value="TUMOR NECROSIS FACTOR LIGAND SUPERFAMILY MEMBER 12"/>
    <property type="match status" value="1"/>
</dbReference>
<evidence type="ECO:0000256" key="4">
    <source>
        <dbReference type="ARBA" id="ARBA00022525"/>
    </source>
</evidence>
<comment type="similarity">
    <text evidence="2">Belongs to the tumor necrosis factor family.</text>
</comment>
<sequence>MGVGVPPLREATRERGTDALPGGGEKRARSPNPPISAQRWEFPPTPERQPGSPLGMMGLGVPPLQEAGRQMGPNLRRGKGKVDCAYPGRLCEGLPLPAPQFPPSWSFSGGPGMMGTGVRPNREASLSGHGPCPAGGSKKMPRRRAASAGAQPRLQGRLLLTEEALAALSESLAGSSPSLAPQFPQAGNLEAGAADDGLCSPSPAGSLSRCCLYPACGGEAGSSPRRLAWKVRLAKSEPNREASLAVYGRLAEGGGKSRKQPPQAGLESSPRQGRLRLSGEAADDGLCSPSSNREASLLPGRGGGGKAGNSLRRLAWKVRLAKPLRRALPAPQFPGCASPGTGRSLQLLAAGRARLPLGGLASSSSSSAAAASSASASCFASGPSASRSGRLQSASVGPAMGRRRRAREPPARPPLLLLALASFSALLLASLSLLLAAWPRHAAGLGRPDLVDAAPGALPQKVLSEELDPVMLSSSWNNQGKFLHHFAQQGALRHRRQAEKGKRVRPCRTGNICAAHYEVQASFGRAGMQADANGTIRGWAEAKLNATNPLRYDNSRGEFTVVKRGLYYLYCQVHFNEGKTVYMKLDVMLSGQLALRCLEQFPPTSSGPQEAELHVCQVSGLLLLRPEASIRLRTIPEVRLKADRYLTYFGLFQVH</sequence>
<keyword evidence="6" id="KW-0325">Glycoprotein</keyword>
<accession>A0AAW1B811</accession>
<comment type="subcellular location">
    <subcellularLocation>
        <location evidence="1">Secreted</location>
    </subcellularLocation>
</comment>
<dbReference type="GO" id="GO:0005125">
    <property type="term" value="F:cytokine activity"/>
    <property type="evidence" value="ECO:0007669"/>
    <property type="project" value="UniProtKB-KW"/>
</dbReference>
<dbReference type="GO" id="GO:0097191">
    <property type="term" value="P:extrinsic apoptotic signaling pathway"/>
    <property type="evidence" value="ECO:0007669"/>
    <property type="project" value="TreeGrafter"/>
</dbReference>
<evidence type="ECO:0000256" key="6">
    <source>
        <dbReference type="ARBA" id="ARBA00023180"/>
    </source>
</evidence>
<keyword evidence="5" id="KW-1015">Disulfide bond</keyword>
<reference evidence="9 10" key="1">
    <citation type="journal article" date="2024" name="Proc. Natl. Acad. Sci. U.S.A.">
        <title>The genetic regulatory architecture and epigenomic basis for age-related changes in rattlesnake venom.</title>
        <authorList>
            <person name="Hogan M.P."/>
            <person name="Holding M.L."/>
            <person name="Nystrom G.S."/>
            <person name="Colston T.J."/>
            <person name="Bartlett D.A."/>
            <person name="Mason A.J."/>
            <person name="Ellsworth S.A."/>
            <person name="Rautsaw R.M."/>
            <person name="Lawrence K.C."/>
            <person name="Strickland J.L."/>
            <person name="He B."/>
            <person name="Fraser P."/>
            <person name="Margres M.J."/>
            <person name="Gilbert D.M."/>
            <person name="Gibbs H.L."/>
            <person name="Parkinson C.L."/>
            <person name="Rokyta D.R."/>
        </authorList>
    </citation>
    <scope>NUCLEOTIDE SEQUENCE [LARGE SCALE GENOMIC DNA]</scope>
    <source>
        <strain evidence="9">DRR0105</strain>
    </source>
</reference>
<dbReference type="PROSITE" id="PS50049">
    <property type="entry name" value="THD_2"/>
    <property type="match status" value="1"/>
</dbReference>
<dbReference type="PANTHER" id="PTHR15151">
    <property type="entry name" value="PROTEIN EIGER"/>
    <property type="match status" value="1"/>
</dbReference>
<proteinExistence type="inferred from homology"/>